<dbReference type="Proteomes" id="UP000000486">
    <property type="component" value="Chromosome"/>
</dbReference>
<dbReference type="KEGG" id="lmq:LMM7_0879"/>
<proteinExistence type="predicted"/>
<organism evidence="1 2">
    <name type="scientific">Listeria monocytogenes serotype 4a (strain M7)</name>
    <dbReference type="NCBI Taxonomy" id="1030009"/>
    <lineage>
        <taxon>Bacteria</taxon>
        <taxon>Bacillati</taxon>
        <taxon>Bacillota</taxon>
        <taxon>Bacilli</taxon>
        <taxon>Bacillales</taxon>
        <taxon>Listeriaceae</taxon>
        <taxon>Listeria</taxon>
    </lineage>
</organism>
<reference evidence="1 2" key="1">
    <citation type="journal article" date="2011" name="J. Bacteriol.">
        <title>Genome sequence of the nonpathogenic Listeria monocytogenes serovar 4a strain M7.</title>
        <authorList>
            <person name="Chen J."/>
            <person name="Xia Y."/>
            <person name="Cheng C."/>
            <person name="Fang C."/>
            <person name="Shan Y."/>
            <person name="Jin G."/>
            <person name="Fang W."/>
        </authorList>
    </citation>
    <scope>NUCLEOTIDE SEQUENCE [LARGE SCALE GENOMIC DNA]</scope>
    <source>
        <strain evidence="1 2">M7</strain>
    </source>
</reference>
<accession>A0A0E0UU86</accession>
<dbReference type="AlphaFoldDB" id="A0A0E0UU86"/>
<name>A0A0E0UU86_LISMM</name>
<gene>
    <name evidence="1" type="ordered locus">LMM7_0879</name>
</gene>
<dbReference type="HOGENOM" id="CLU_3291973_0_0_9"/>
<sequence length="40" mass="4766">MKKKELDYNNDFRENNAVSIIELHKKDTFSARFVNNLPIL</sequence>
<evidence type="ECO:0000313" key="2">
    <source>
        <dbReference type="Proteomes" id="UP000000486"/>
    </source>
</evidence>
<evidence type="ECO:0000313" key="1">
    <source>
        <dbReference type="EMBL" id="AEH91884.1"/>
    </source>
</evidence>
<protein>
    <submittedName>
        <fullName evidence="1">Uncharacterized protein</fullName>
    </submittedName>
</protein>
<dbReference type="EMBL" id="CP002816">
    <property type="protein sequence ID" value="AEH91884.1"/>
    <property type="molecule type" value="Genomic_DNA"/>
</dbReference>